<dbReference type="SUPFAM" id="SSF54427">
    <property type="entry name" value="NTF2-like"/>
    <property type="match status" value="1"/>
</dbReference>
<name>A0ABT6SWK0_9ACTN</name>
<dbReference type="Proteomes" id="UP001237105">
    <property type="component" value="Unassembled WGS sequence"/>
</dbReference>
<sequence>MNDDLPVELLADPAVRAFVAAVNTQDRDAFRNALTPDATMSDDGTERNLADWTEREIFSSNGSMAVESQSDDGRTLVVRYRNDTWGEMRTRWQFTVEGGKVARFETGQA</sequence>
<dbReference type="EMBL" id="JASCIS010000013">
    <property type="protein sequence ID" value="MDI3419974.1"/>
    <property type="molecule type" value="Genomic_DNA"/>
</dbReference>
<keyword evidence="3" id="KW-1185">Reference proteome</keyword>
<dbReference type="Gene3D" id="3.10.450.50">
    <property type="match status" value="1"/>
</dbReference>
<evidence type="ECO:0000313" key="3">
    <source>
        <dbReference type="Proteomes" id="UP001237105"/>
    </source>
</evidence>
<dbReference type="InterPro" id="IPR032710">
    <property type="entry name" value="NTF2-like_dom_sf"/>
</dbReference>
<organism evidence="2 3">
    <name type="scientific">Streptomyces luteolus</name>
    <dbReference type="NCBI Taxonomy" id="3043615"/>
    <lineage>
        <taxon>Bacteria</taxon>
        <taxon>Bacillati</taxon>
        <taxon>Actinomycetota</taxon>
        <taxon>Actinomycetes</taxon>
        <taxon>Kitasatosporales</taxon>
        <taxon>Streptomycetaceae</taxon>
        <taxon>Streptomyces</taxon>
    </lineage>
</organism>
<proteinExistence type="predicted"/>
<protein>
    <submittedName>
        <fullName evidence="2">Nuclear transport factor 2 family protein</fullName>
    </submittedName>
</protein>
<evidence type="ECO:0000259" key="1">
    <source>
        <dbReference type="Pfam" id="PF12680"/>
    </source>
</evidence>
<comment type="caution">
    <text evidence="2">The sequence shown here is derived from an EMBL/GenBank/DDBJ whole genome shotgun (WGS) entry which is preliminary data.</text>
</comment>
<dbReference type="InterPro" id="IPR037401">
    <property type="entry name" value="SnoaL-like"/>
</dbReference>
<feature type="domain" description="SnoaL-like" evidence="1">
    <location>
        <begin position="15"/>
        <end position="107"/>
    </location>
</feature>
<dbReference type="RefSeq" id="WP_282535852.1">
    <property type="nucleotide sequence ID" value="NZ_JASCIS010000013.1"/>
</dbReference>
<accession>A0ABT6SWK0</accession>
<dbReference type="Pfam" id="PF12680">
    <property type="entry name" value="SnoaL_2"/>
    <property type="match status" value="1"/>
</dbReference>
<gene>
    <name evidence="2" type="ORF">QIT00_15625</name>
</gene>
<evidence type="ECO:0000313" key="2">
    <source>
        <dbReference type="EMBL" id="MDI3419974.1"/>
    </source>
</evidence>
<reference evidence="2 3" key="1">
    <citation type="submission" date="2023-05" db="EMBL/GenBank/DDBJ databases">
        <title>Draft genome sequence of Streptomyces sp. B-S-A12 isolated from a cave soil in Thailand.</title>
        <authorList>
            <person name="Chamroensaksri N."/>
            <person name="Muangham S."/>
        </authorList>
    </citation>
    <scope>NUCLEOTIDE SEQUENCE [LARGE SCALE GENOMIC DNA]</scope>
    <source>
        <strain evidence="2 3">B-S-A12</strain>
    </source>
</reference>